<protein>
    <recommendedName>
        <fullName evidence="7">Peptidyl-prolyl cis-trans isomerase</fullName>
        <ecNumber evidence="7">5.2.1.8</ecNumber>
    </recommendedName>
</protein>
<dbReference type="STRING" id="1127699.HMPREF9151_00259"/>
<evidence type="ECO:0000313" key="9">
    <source>
        <dbReference type="EMBL" id="EKY03617.1"/>
    </source>
</evidence>
<keyword evidence="10" id="KW-1185">Reference proteome</keyword>
<keyword evidence="3" id="KW-0732">Signal</keyword>
<dbReference type="HOGENOM" id="CLU_013615_0_1_10"/>
<feature type="domain" description="PPIase FKBP-type" evidence="8">
    <location>
        <begin position="115"/>
        <end position="201"/>
    </location>
</feature>
<evidence type="ECO:0000256" key="4">
    <source>
        <dbReference type="ARBA" id="ARBA00023110"/>
    </source>
</evidence>
<evidence type="ECO:0000256" key="5">
    <source>
        <dbReference type="ARBA" id="ARBA00023235"/>
    </source>
</evidence>
<evidence type="ECO:0000313" key="10">
    <source>
        <dbReference type="Proteomes" id="UP000010433"/>
    </source>
</evidence>
<comment type="catalytic activity">
    <reaction evidence="1 6 7">
        <text>[protein]-peptidylproline (omega=180) = [protein]-peptidylproline (omega=0)</text>
        <dbReference type="Rhea" id="RHEA:16237"/>
        <dbReference type="Rhea" id="RHEA-COMP:10747"/>
        <dbReference type="Rhea" id="RHEA-COMP:10748"/>
        <dbReference type="ChEBI" id="CHEBI:83833"/>
        <dbReference type="ChEBI" id="CHEBI:83834"/>
        <dbReference type="EC" id="5.2.1.8"/>
    </reaction>
</comment>
<dbReference type="EMBL" id="AMEP01000029">
    <property type="protein sequence ID" value="EKY03617.1"/>
    <property type="molecule type" value="Genomic_DNA"/>
</dbReference>
<evidence type="ECO:0000256" key="6">
    <source>
        <dbReference type="PROSITE-ProRule" id="PRU00277"/>
    </source>
</evidence>
<reference evidence="9 10" key="1">
    <citation type="submission" date="2012-05" db="EMBL/GenBank/DDBJ databases">
        <authorList>
            <person name="Weinstock G."/>
            <person name="Sodergren E."/>
            <person name="Lobos E.A."/>
            <person name="Fulton L."/>
            <person name="Fulton R."/>
            <person name="Courtney L."/>
            <person name="Fronick C."/>
            <person name="O'Laughlin M."/>
            <person name="Godfrey J."/>
            <person name="Wilson R.M."/>
            <person name="Miner T."/>
            <person name="Farmer C."/>
            <person name="Delehaunty K."/>
            <person name="Cordes M."/>
            <person name="Minx P."/>
            <person name="Tomlinson C."/>
            <person name="Chen J."/>
            <person name="Wollam A."/>
            <person name="Pepin K.H."/>
            <person name="Bhonagiri V."/>
            <person name="Zhang X."/>
            <person name="Suruliraj S."/>
            <person name="Warren W."/>
            <person name="Mitreva M."/>
            <person name="Mardis E.R."/>
            <person name="Wilson R.K."/>
        </authorList>
    </citation>
    <scope>NUCLEOTIDE SEQUENCE [LARGE SCALE GENOMIC DNA]</scope>
    <source>
        <strain evidence="9 10">F0055</strain>
    </source>
</reference>
<evidence type="ECO:0000256" key="2">
    <source>
        <dbReference type="ARBA" id="ARBA00006577"/>
    </source>
</evidence>
<dbReference type="Gene3D" id="1.10.287.460">
    <property type="entry name" value="Peptidyl-prolyl cis-trans isomerase, FKBP-type, N-terminal domain"/>
    <property type="match status" value="1"/>
</dbReference>
<dbReference type="Pfam" id="PF01346">
    <property type="entry name" value="FKBP_N"/>
    <property type="match status" value="1"/>
</dbReference>
<dbReference type="Proteomes" id="UP000010433">
    <property type="component" value="Unassembled WGS sequence"/>
</dbReference>
<dbReference type="PROSITE" id="PS50059">
    <property type="entry name" value="FKBP_PPIASE"/>
    <property type="match status" value="1"/>
</dbReference>
<dbReference type="Gene3D" id="3.10.50.40">
    <property type="match status" value="1"/>
</dbReference>
<dbReference type="GO" id="GO:0006457">
    <property type="term" value="P:protein folding"/>
    <property type="evidence" value="ECO:0007669"/>
    <property type="project" value="InterPro"/>
</dbReference>
<dbReference type="SUPFAM" id="SSF54534">
    <property type="entry name" value="FKBP-like"/>
    <property type="match status" value="1"/>
</dbReference>
<proteinExistence type="inferred from homology"/>
<comment type="caution">
    <text evidence="9">The sequence shown here is derived from an EMBL/GenBank/DDBJ whole genome shotgun (WGS) entry which is preliminary data.</text>
</comment>
<dbReference type="GO" id="GO:0003755">
    <property type="term" value="F:peptidyl-prolyl cis-trans isomerase activity"/>
    <property type="evidence" value="ECO:0007669"/>
    <property type="project" value="UniProtKB-UniRule"/>
</dbReference>
<dbReference type="FunFam" id="3.10.50.40:FF:000045">
    <property type="entry name" value="Peptidyl-prolyl cis-trans isomerase"/>
    <property type="match status" value="1"/>
</dbReference>
<sequence length="201" mass="21956">MDKISYALGLGIGRQLLQMGANELSIDDFSQAIKDVIGGAELKVNDTEAQQIVQDFFQKQEEKQRAAAAEKGKTAKVDGEKYLAENAQKEGVVTLPSGLQYKVLREGNGKKPKATDQVKCHYEGMLVDGTMFDSSVQRGEPATFPLNGVIAGWTEGLQLMQEGAKYRFFIPYQLGYGERGAGSSIPPFATLVFDVELIEVV</sequence>
<evidence type="ECO:0000256" key="1">
    <source>
        <dbReference type="ARBA" id="ARBA00000971"/>
    </source>
</evidence>
<dbReference type="OrthoDB" id="9814548at2"/>
<dbReference type="InterPro" id="IPR001179">
    <property type="entry name" value="PPIase_FKBP_dom"/>
</dbReference>
<dbReference type="InterPro" id="IPR036944">
    <property type="entry name" value="PPIase_FKBP_N_sf"/>
</dbReference>
<organism evidence="9 10">
    <name type="scientific">Hoylesella saccharolytica F0055</name>
    <dbReference type="NCBI Taxonomy" id="1127699"/>
    <lineage>
        <taxon>Bacteria</taxon>
        <taxon>Pseudomonadati</taxon>
        <taxon>Bacteroidota</taxon>
        <taxon>Bacteroidia</taxon>
        <taxon>Bacteroidales</taxon>
        <taxon>Prevotellaceae</taxon>
        <taxon>Hoylesella</taxon>
    </lineage>
</organism>
<dbReference type="EC" id="5.2.1.8" evidence="7"/>
<dbReference type="PANTHER" id="PTHR43811">
    <property type="entry name" value="FKBP-TYPE PEPTIDYL-PROLYL CIS-TRANS ISOMERASE FKPA"/>
    <property type="match status" value="1"/>
</dbReference>
<dbReference type="PANTHER" id="PTHR43811:SF19">
    <property type="entry name" value="39 KDA FK506-BINDING NUCLEAR PROTEIN"/>
    <property type="match status" value="1"/>
</dbReference>
<evidence type="ECO:0000256" key="3">
    <source>
        <dbReference type="ARBA" id="ARBA00022729"/>
    </source>
</evidence>
<evidence type="ECO:0000259" key="8">
    <source>
        <dbReference type="PROSITE" id="PS50059"/>
    </source>
</evidence>
<dbReference type="AlphaFoldDB" id="L1NKA2"/>
<name>L1NKA2_9BACT</name>
<evidence type="ECO:0000256" key="7">
    <source>
        <dbReference type="RuleBase" id="RU003915"/>
    </source>
</evidence>
<keyword evidence="4 6" id="KW-0697">Rotamase</keyword>
<accession>L1NKA2</accession>
<dbReference type="PATRIC" id="fig|1127699.3.peg.229"/>
<dbReference type="InterPro" id="IPR000774">
    <property type="entry name" value="PPIase_FKBP_N"/>
</dbReference>
<comment type="similarity">
    <text evidence="2 7">Belongs to the FKBP-type PPIase family.</text>
</comment>
<keyword evidence="5 6" id="KW-0413">Isomerase</keyword>
<dbReference type="RefSeq" id="WP_009163434.1">
    <property type="nucleotide sequence ID" value="NZ_KB291029.1"/>
</dbReference>
<dbReference type="Pfam" id="PF00254">
    <property type="entry name" value="FKBP_C"/>
    <property type="match status" value="1"/>
</dbReference>
<dbReference type="NCBIfam" id="NF008602">
    <property type="entry name" value="PRK11570.1"/>
    <property type="match status" value="1"/>
</dbReference>
<dbReference type="InterPro" id="IPR046357">
    <property type="entry name" value="PPIase_dom_sf"/>
</dbReference>
<gene>
    <name evidence="9" type="ORF">HMPREF9151_00259</name>
</gene>